<evidence type="ECO:0000256" key="1">
    <source>
        <dbReference type="SAM" id="MobiDB-lite"/>
    </source>
</evidence>
<organism evidence="3 4">
    <name type="scientific">Actinopolymorpha pittospori</name>
    <dbReference type="NCBI Taxonomy" id="648752"/>
    <lineage>
        <taxon>Bacteria</taxon>
        <taxon>Bacillati</taxon>
        <taxon>Actinomycetota</taxon>
        <taxon>Actinomycetes</taxon>
        <taxon>Propionibacteriales</taxon>
        <taxon>Actinopolymorphaceae</taxon>
        <taxon>Actinopolymorpha</taxon>
    </lineage>
</organism>
<dbReference type="InterPro" id="IPR050445">
    <property type="entry name" value="Bact_polysacc_biosynth/exp"/>
</dbReference>
<dbReference type="AlphaFoldDB" id="A0A927N442"/>
<keyword evidence="2" id="KW-1133">Transmembrane helix</keyword>
<keyword evidence="2" id="KW-0812">Transmembrane</keyword>
<comment type="caution">
    <text evidence="3">The sequence shown here is derived from an EMBL/GenBank/DDBJ whole genome shotgun (WGS) entry which is preliminary data.</text>
</comment>
<evidence type="ECO:0000313" key="4">
    <source>
        <dbReference type="Proteomes" id="UP000638648"/>
    </source>
</evidence>
<dbReference type="Proteomes" id="UP000638648">
    <property type="component" value="Unassembled WGS sequence"/>
</dbReference>
<accession>A0A927N442</accession>
<name>A0A927N442_9ACTN</name>
<evidence type="ECO:0000256" key="2">
    <source>
        <dbReference type="SAM" id="Phobius"/>
    </source>
</evidence>
<evidence type="ECO:0008006" key="5">
    <source>
        <dbReference type="Google" id="ProtNLM"/>
    </source>
</evidence>
<feature type="compositionally biased region" description="Basic and acidic residues" evidence="1">
    <location>
        <begin position="317"/>
        <end position="327"/>
    </location>
</feature>
<dbReference type="PANTHER" id="PTHR32309:SF31">
    <property type="entry name" value="CAPSULAR EXOPOLYSACCHARIDE FAMILY"/>
    <property type="match status" value="1"/>
</dbReference>
<gene>
    <name evidence="3" type="ORF">HEB94_008814</name>
</gene>
<feature type="region of interest" description="Disordered" evidence="1">
    <location>
        <begin position="317"/>
        <end position="346"/>
    </location>
</feature>
<dbReference type="RefSeq" id="WP_192755097.1">
    <property type="nucleotide sequence ID" value="NZ_BAABJL010000176.1"/>
</dbReference>
<dbReference type="EMBL" id="JADBEM010000001">
    <property type="protein sequence ID" value="MBE1611966.1"/>
    <property type="molecule type" value="Genomic_DNA"/>
</dbReference>
<reference evidence="3" key="1">
    <citation type="submission" date="2020-10" db="EMBL/GenBank/DDBJ databases">
        <title>Sequencing the genomes of 1000 actinobacteria strains.</title>
        <authorList>
            <person name="Klenk H.-P."/>
        </authorList>
    </citation>
    <scope>NUCLEOTIDE SEQUENCE</scope>
    <source>
        <strain evidence="3">DSM 45354</strain>
    </source>
</reference>
<feature type="compositionally biased region" description="Low complexity" evidence="1">
    <location>
        <begin position="333"/>
        <end position="346"/>
    </location>
</feature>
<sequence length="468" mass="49207">MRSAIGPRGTVELASYPRAVARHWLPCCLLALIGLAVGLLLTLATPPRYVSTVAVSAPGTPAYLAVSVDVGTAPRDPREWTQDTEAAMMTSAPVLRTVRDRLGTRESLTELAARVRITVPTSTRIFFLDFAATDPATARRGAQAIAEEYVRYRSRILADRASRVGAALDERRASLQALLAEVQVPGADPTAAPVPVNPVLRGRIQDQITHIDDALGTASLTVANTAEVVRPASTPTRPERRNAEVPPISGLLLGGLAGLATGLLRSGRRPRVHDTDEVSALTGLTVLALIDREAVRSGAASLGLRVLAAQVRIAAAQREDGDHRDKTDDPDDVAGTGDADDTGGTAVARLADPPRALLVGCCADSLVTALADRLREMLVRAGAAAADPLLGDVLVTTGRPDATGTLLRARSADVVLLLAELDHSNRRDLARTSRLLTRAGTKMAAVVVGDHAADRVSGEHKEPKEAVS</sequence>
<proteinExistence type="predicted"/>
<feature type="transmembrane region" description="Helical" evidence="2">
    <location>
        <begin position="24"/>
        <end position="44"/>
    </location>
</feature>
<keyword evidence="4" id="KW-1185">Reference proteome</keyword>
<evidence type="ECO:0000313" key="3">
    <source>
        <dbReference type="EMBL" id="MBE1611966.1"/>
    </source>
</evidence>
<protein>
    <recommendedName>
        <fullName evidence="5">Chain length determinant protein</fullName>
    </recommendedName>
</protein>
<dbReference type="PANTHER" id="PTHR32309">
    <property type="entry name" value="TYROSINE-PROTEIN KINASE"/>
    <property type="match status" value="1"/>
</dbReference>
<keyword evidence="2" id="KW-0472">Membrane</keyword>